<feature type="transmembrane region" description="Helical" evidence="6">
    <location>
        <begin position="405"/>
        <end position="425"/>
    </location>
</feature>
<feature type="transmembrane region" description="Helical" evidence="6">
    <location>
        <begin position="96"/>
        <end position="116"/>
    </location>
</feature>
<evidence type="ECO:0000256" key="6">
    <source>
        <dbReference type="SAM" id="Phobius"/>
    </source>
</evidence>
<feature type="transmembrane region" description="Helical" evidence="6">
    <location>
        <begin position="214"/>
        <end position="236"/>
    </location>
</feature>
<keyword evidence="3 6" id="KW-1133">Transmembrane helix</keyword>
<evidence type="ECO:0000256" key="3">
    <source>
        <dbReference type="ARBA" id="ARBA00022989"/>
    </source>
</evidence>
<dbReference type="CDD" id="cd17323">
    <property type="entry name" value="MFS_Tpo1_MDR_like"/>
    <property type="match status" value="1"/>
</dbReference>
<dbReference type="GO" id="GO:0005886">
    <property type="term" value="C:plasma membrane"/>
    <property type="evidence" value="ECO:0007669"/>
    <property type="project" value="TreeGrafter"/>
</dbReference>
<evidence type="ECO:0000313" key="9">
    <source>
        <dbReference type="Proteomes" id="UP000016933"/>
    </source>
</evidence>
<reference evidence="8 9" key="2">
    <citation type="journal article" date="2012" name="PLoS Pathog.">
        <title>Diverse lifestyles and strategies of plant pathogenesis encoded in the genomes of eighteen Dothideomycetes fungi.</title>
        <authorList>
            <person name="Ohm R.A."/>
            <person name="Feau N."/>
            <person name="Henrissat B."/>
            <person name="Schoch C.L."/>
            <person name="Horwitz B.A."/>
            <person name="Barry K.W."/>
            <person name="Condon B.J."/>
            <person name="Copeland A.C."/>
            <person name="Dhillon B."/>
            <person name="Glaser F."/>
            <person name="Hesse C.N."/>
            <person name="Kosti I."/>
            <person name="LaButti K."/>
            <person name="Lindquist E.A."/>
            <person name="Lucas S."/>
            <person name="Salamov A.A."/>
            <person name="Bradshaw R.E."/>
            <person name="Ciuffetti L."/>
            <person name="Hamelin R.C."/>
            <person name="Kema G.H.J."/>
            <person name="Lawrence C."/>
            <person name="Scott J.A."/>
            <person name="Spatafora J.W."/>
            <person name="Turgeon B.G."/>
            <person name="de Wit P.J.G.M."/>
            <person name="Zhong S."/>
            <person name="Goodwin S.B."/>
            <person name="Grigoriev I.V."/>
        </authorList>
    </citation>
    <scope>NUCLEOTIDE SEQUENCE [LARGE SCALE GENOMIC DNA]</scope>
    <source>
        <strain evidence="9">NZE10 / CBS 128990</strain>
    </source>
</reference>
<feature type="transmembrane region" description="Helical" evidence="6">
    <location>
        <begin position="437"/>
        <end position="455"/>
    </location>
</feature>
<evidence type="ECO:0000259" key="7">
    <source>
        <dbReference type="PROSITE" id="PS50850"/>
    </source>
</evidence>
<feature type="transmembrane region" description="Helical" evidence="6">
    <location>
        <begin position="372"/>
        <end position="393"/>
    </location>
</feature>
<dbReference type="PANTHER" id="PTHR23502:SF188">
    <property type="entry name" value="MAJOR FACILITATOR SUPERFAMILY (MFS) PROFILE DOMAIN-CONTAINING PROTEIN"/>
    <property type="match status" value="1"/>
</dbReference>
<comment type="subcellular location">
    <subcellularLocation>
        <location evidence="1">Membrane</location>
        <topology evidence="1">Multi-pass membrane protein</topology>
    </subcellularLocation>
</comment>
<dbReference type="Gene3D" id="1.20.1250.20">
    <property type="entry name" value="MFS general substrate transporter like domains"/>
    <property type="match status" value="1"/>
</dbReference>
<dbReference type="eggNOG" id="KOG0255">
    <property type="taxonomic scope" value="Eukaryota"/>
</dbReference>
<feature type="transmembrane region" description="Helical" evidence="6">
    <location>
        <begin position="153"/>
        <end position="175"/>
    </location>
</feature>
<dbReference type="GO" id="GO:0022857">
    <property type="term" value="F:transmembrane transporter activity"/>
    <property type="evidence" value="ECO:0007669"/>
    <property type="project" value="InterPro"/>
</dbReference>
<feature type="transmembrane region" description="Helical" evidence="6">
    <location>
        <begin position="467"/>
        <end position="487"/>
    </location>
</feature>
<feature type="transmembrane region" description="Helical" evidence="6">
    <location>
        <begin position="60"/>
        <end position="76"/>
    </location>
</feature>
<evidence type="ECO:0000256" key="2">
    <source>
        <dbReference type="ARBA" id="ARBA00022692"/>
    </source>
</evidence>
<name>N1PC71_DOTSN</name>
<dbReference type="Proteomes" id="UP000016933">
    <property type="component" value="Unassembled WGS sequence"/>
</dbReference>
<keyword evidence="2 6" id="KW-0812">Transmembrane</keyword>
<keyword evidence="4 6" id="KW-0472">Membrane</keyword>
<evidence type="ECO:0000256" key="4">
    <source>
        <dbReference type="ARBA" id="ARBA00023136"/>
    </source>
</evidence>
<dbReference type="OrthoDB" id="3936150at2759"/>
<organism evidence="8 9">
    <name type="scientific">Dothistroma septosporum (strain NZE10 / CBS 128990)</name>
    <name type="common">Red band needle blight fungus</name>
    <name type="synonym">Mycosphaerella pini</name>
    <dbReference type="NCBI Taxonomy" id="675120"/>
    <lineage>
        <taxon>Eukaryota</taxon>
        <taxon>Fungi</taxon>
        <taxon>Dikarya</taxon>
        <taxon>Ascomycota</taxon>
        <taxon>Pezizomycotina</taxon>
        <taxon>Dothideomycetes</taxon>
        <taxon>Dothideomycetidae</taxon>
        <taxon>Mycosphaerellales</taxon>
        <taxon>Mycosphaerellaceae</taxon>
        <taxon>Dothistroma</taxon>
    </lineage>
</organism>
<accession>N1PC71</accession>
<dbReference type="AlphaFoldDB" id="N1PC71"/>
<dbReference type="STRING" id="675120.N1PC71"/>
<dbReference type="EMBL" id="KB446544">
    <property type="protein sequence ID" value="EME40023.1"/>
    <property type="molecule type" value="Genomic_DNA"/>
</dbReference>
<evidence type="ECO:0000313" key="8">
    <source>
        <dbReference type="EMBL" id="EME40023.1"/>
    </source>
</evidence>
<sequence length="506" mass="55771">MQSFLQYRRLRSRVATRLAIETHPPADDLKNEPTKDTDNVVASNGDDSTDARNWSPFHRGRVFALVWLLVFSQGWVSTCDSRVAKPASEFFHVSETAESVTTAVFFIGIALGALLAGPLSETVGRNPVYLISTFVLLAFTLGSSFAPNYGALVALRFLSGLASSPTLSIYGGTLADLFTEKERRSHWPIFAAGPLLGPVLAPVAGGFIAERIDWRWTLWIGLAFASVVWMMALAFLPETFSPVLLQYKARHLRGLTDNDDFVAPTEVQGDGLAKRLLTNFSRPITFFSSELIIILLGFYLILIFVINFSFLNGLDFIFTDTYGISTGVASLAFVSITVGVLIDILITPLYTRLCRRVLRQKCRAFNSIPPELSLIRAAIGAPFLPVSLFWLGWTNYSDINPASGYVATIFFGYALSAIFISSYQYIIDSYETYSGSALASITMARYIFSAGLVVATRPMYQGIGVQFVMTIMGTLALMLVPVPWLLIRYGDRVRARSKFASEVADA</sequence>
<dbReference type="InterPro" id="IPR036259">
    <property type="entry name" value="MFS_trans_sf"/>
</dbReference>
<dbReference type="SUPFAM" id="SSF103473">
    <property type="entry name" value="MFS general substrate transporter"/>
    <property type="match status" value="1"/>
</dbReference>
<dbReference type="OMA" id="ISIFWMG"/>
<keyword evidence="9" id="KW-1185">Reference proteome</keyword>
<evidence type="ECO:0000256" key="1">
    <source>
        <dbReference type="ARBA" id="ARBA00004141"/>
    </source>
</evidence>
<gene>
    <name evidence="8" type="ORF">DOTSEDRAFT_178928</name>
</gene>
<feature type="transmembrane region" description="Helical" evidence="6">
    <location>
        <begin position="328"/>
        <end position="351"/>
    </location>
</feature>
<evidence type="ECO:0000256" key="5">
    <source>
        <dbReference type="SAM" id="MobiDB-lite"/>
    </source>
</evidence>
<feature type="domain" description="Major facilitator superfamily (MFS) profile" evidence="7">
    <location>
        <begin position="62"/>
        <end position="491"/>
    </location>
</feature>
<feature type="transmembrane region" description="Helical" evidence="6">
    <location>
        <begin position="187"/>
        <end position="208"/>
    </location>
</feature>
<feature type="region of interest" description="Disordered" evidence="5">
    <location>
        <begin position="22"/>
        <end position="47"/>
    </location>
</feature>
<feature type="transmembrane region" description="Helical" evidence="6">
    <location>
        <begin position="128"/>
        <end position="147"/>
    </location>
</feature>
<dbReference type="Pfam" id="PF07690">
    <property type="entry name" value="MFS_1"/>
    <property type="match status" value="1"/>
</dbReference>
<dbReference type="InterPro" id="IPR020846">
    <property type="entry name" value="MFS_dom"/>
</dbReference>
<reference evidence="9" key="1">
    <citation type="journal article" date="2012" name="PLoS Genet.">
        <title>The genomes of the fungal plant pathogens Cladosporium fulvum and Dothistroma septosporum reveal adaptation to different hosts and lifestyles but also signatures of common ancestry.</title>
        <authorList>
            <person name="de Wit P.J.G.M."/>
            <person name="van der Burgt A."/>
            <person name="Oekmen B."/>
            <person name="Stergiopoulos I."/>
            <person name="Abd-Elsalam K.A."/>
            <person name="Aerts A.L."/>
            <person name="Bahkali A.H."/>
            <person name="Beenen H.G."/>
            <person name="Chettri P."/>
            <person name="Cox M.P."/>
            <person name="Datema E."/>
            <person name="de Vries R.P."/>
            <person name="Dhillon B."/>
            <person name="Ganley A.R."/>
            <person name="Griffiths S.A."/>
            <person name="Guo Y."/>
            <person name="Hamelin R.C."/>
            <person name="Henrissat B."/>
            <person name="Kabir M.S."/>
            <person name="Jashni M.K."/>
            <person name="Kema G."/>
            <person name="Klaubauf S."/>
            <person name="Lapidus A."/>
            <person name="Levasseur A."/>
            <person name="Lindquist E."/>
            <person name="Mehrabi R."/>
            <person name="Ohm R.A."/>
            <person name="Owen T.J."/>
            <person name="Salamov A."/>
            <person name="Schwelm A."/>
            <person name="Schijlen E."/>
            <person name="Sun H."/>
            <person name="van den Burg H.A."/>
            <person name="van Ham R.C.H.J."/>
            <person name="Zhang S."/>
            <person name="Goodwin S.B."/>
            <person name="Grigoriev I.V."/>
            <person name="Collemare J."/>
            <person name="Bradshaw R.E."/>
        </authorList>
    </citation>
    <scope>NUCLEOTIDE SEQUENCE [LARGE SCALE GENOMIC DNA]</scope>
    <source>
        <strain evidence="9">NZE10 / CBS 128990</strain>
    </source>
</reference>
<dbReference type="PANTHER" id="PTHR23502">
    <property type="entry name" value="MAJOR FACILITATOR SUPERFAMILY"/>
    <property type="match status" value="1"/>
</dbReference>
<protein>
    <recommendedName>
        <fullName evidence="7">Major facilitator superfamily (MFS) profile domain-containing protein</fullName>
    </recommendedName>
</protein>
<feature type="transmembrane region" description="Helical" evidence="6">
    <location>
        <begin position="284"/>
        <end position="308"/>
    </location>
</feature>
<dbReference type="HOGENOM" id="CLU_008455_11_1_1"/>
<proteinExistence type="predicted"/>
<dbReference type="PROSITE" id="PS50850">
    <property type="entry name" value="MFS"/>
    <property type="match status" value="1"/>
</dbReference>
<dbReference type="InterPro" id="IPR011701">
    <property type="entry name" value="MFS"/>
</dbReference>
<feature type="compositionally biased region" description="Basic and acidic residues" evidence="5">
    <location>
        <begin position="24"/>
        <end position="38"/>
    </location>
</feature>